<dbReference type="Proteomes" id="UP000694941">
    <property type="component" value="Unplaced"/>
</dbReference>
<reference evidence="10" key="1">
    <citation type="submission" date="2025-08" db="UniProtKB">
        <authorList>
            <consortium name="RefSeq"/>
        </authorList>
    </citation>
    <scope>IDENTIFICATION</scope>
    <source>
        <tissue evidence="10">Muscle</tissue>
    </source>
</reference>
<accession>A0ABM1S5I1</accession>
<evidence type="ECO:0000313" key="10">
    <source>
        <dbReference type="RefSeq" id="XP_022238886.1"/>
    </source>
</evidence>
<dbReference type="InterPro" id="IPR011106">
    <property type="entry name" value="MANSC_N"/>
</dbReference>
<evidence type="ECO:0000256" key="4">
    <source>
        <dbReference type="ARBA" id="ARBA00023180"/>
    </source>
</evidence>
<comment type="subcellular location">
    <subcellularLocation>
        <location evidence="1">Membrane</location>
    </subcellularLocation>
</comment>
<sequence>MKGATWWLAMRLIGLTLCLTVISGQKCSEDSEQFPSHVLSIEDSEKNGAKIEIINFYFTKSVETCTTECCEKTYGNCTVSSFIRNQSSVNCYHFQCTPVALCSLSPSNRSESMVVFINTDKDELEKNESLMETSNKENGFNNHLQENVEDNKKFKPRKGFNASIQTNEILLDSNETLSLNFSEHISNVTTFNETKTYIYPRKGVVPNSKKETLEFIRVGKEETTKNMEDNVTTNNSDYFKFTNETNLAEIFEEPPHPISVHKETFNVSTTPTGTELQNNNNSKKGKLVMVTSRPVPVSSVTESSVKVFKENNRQEKPVFLDSLQSLSVNNETQLGIEVTETLFTGSQETLPDYKQQTSAFSYELDAISTLHQDLKSVSQNQGDTHVYSNITGKNMDSRKNEKLSNNLSNGTEKPLKLLTQETIMDNENNKPTYPGVTEYDNVLIHFTRVHKVDKKVLLDKPFTEVTDDKSSPTEYTSDFQEQPTLPPYVQHTNIVHVSLTPHTTASLDNPTSNLSKSWSKSHIISNTTIQITLSTPQPIKLTMPLSRTQQHQKLTTESVLNPIRNFTPVVSKDNIKMDSVHQTYDSSSVHLIIALVLGLLLLFTVLGLVGKRIYDTWQRRHYHRMDYLIEDFYNS</sequence>
<evidence type="ECO:0000256" key="5">
    <source>
        <dbReference type="SAM" id="MobiDB-lite"/>
    </source>
</evidence>
<keyword evidence="6" id="KW-0812">Transmembrane</keyword>
<feature type="region of interest" description="Disordered" evidence="5">
    <location>
        <begin position="464"/>
        <end position="485"/>
    </location>
</feature>
<evidence type="ECO:0000259" key="8">
    <source>
        <dbReference type="PROSITE" id="PS50986"/>
    </source>
</evidence>
<evidence type="ECO:0000256" key="7">
    <source>
        <dbReference type="SAM" id="SignalP"/>
    </source>
</evidence>
<name>A0ABM1S5I1_LIMPO</name>
<dbReference type="SMART" id="SM00765">
    <property type="entry name" value="MANEC"/>
    <property type="match status" value="1"/>
</dbReference>
<keyword evidence="4" id="KW-0325">Glycoprotein</keyword>
<evidence type="ECO:0000313" key="9">
    <source>
        <dbReference type="Proteomes" id="UP000694941"/>
    </source>
</evidence>
<dbReference type="RefSeq" id="XP_022238886.1">
    <property type="nucleotide sequence ID" value="XM_022383178.1"/>
</dbReference>
<feature type="transmembrane region" description="Helical" evidence="6">
    <location>
        <begin position="589"/>
        <end position="610"/>
    </location>
</feature>
<gene>
    <name evidence="10" type="primary">LOC106457311</name>
</gene>
<keyword evidence="3 6" id="KW-0472">Membrane</keyword>
<feature type="chain" id="PRO_5045354376" evidence="7">
    <location>
        <begin position="25"/>
        <end position="635"/>
    </location>
</feature>
<evidence type="ECO:0000256" key="3">
    <source>
        <dbReference type="ARBA" id="ARBA00023136"/>
    </source>
</evidence>
<feature type="signal peptide" evidence="7">
    <location>
        <begin position="1"/>
        <end position="24"/>
    </location>
</feature>
<evidence type="ECO:0000256" key="2">
    <source>
        <dbReference type="ARBA" id="ARBA00022729"/>
    </source>
</evidence>
<keyword evidence="9" id="KW-1185">Reference proteome</keyword>
<keyword evidence="6" id="KW-1133">Transmembrane helix</keyword>
<evidence type="ECO:0000256" key="1">
    <source>
        <dbReference type="ARBA" id="ARBA00004370"/>
    </source>
</evidence>
<feature type="domain" description="MANSC" evidence="8">
    <location>
        <begin position="33"/>
        <end position="113"/>
    </location>
</feature>
<keyword evidence="2 7" id="KW-0732">Signal</keyword>
<dbReference type="GeneID" id="106457311"/>
<dbReference type="InterPro" id="IPR013980">
    <property type="entry name" value="MANSC_dom"/>
</dbReference>
<feature type="compositionally biased region" description="Polar residues" evidence="5">
    <location>
        <begin position="472"/>
        <end position="483"/>
    </location>
</feature>
<feature type="region of interest" description="Disordered" evidence="5">
    <location>
        <begin position="388"/>
        <end position="411"/>
    </location>
</feature>
<proteinExistence type="predicted"/>
<organism evidence="9 10">
    <name type="scientific">Limulus polyphemus</name>
    <name type="common">Atlantic horseshoe crab</name>
    <dbReference type="NCBI Taxonomy" id="6850"/>
    <lineage>
        <taxon>Eukaryota</taxon>
        <taxon>Metazoa</taxon>
        <taxon>Ecdysozoa</taxon>
        <taxon>Arthropoda</taxon>
        <taxon>Chelicerata</taxon>
        <taxon>Merostomata</taxon>
        <taxon>Xiphosura</taxon>
        <taxon>Limulidae</taxon>
        <taxon>Limulus</taxon>
    </lineage>
</organism>
<evidence type="ECO:0000256" key="6">
    <source>
        <dbReference type="SAM" id="Phobius"/>
    </source>
</evidence>
<dbReference type="PROSITE" id="PS50986">
    <property type="entry name" value="MANSC"/>
    <property type="match status" value="1"/>
</dbReference>
<protein>
    <submittedName>
        <fullName evidence="10">Uncharacterized protein LOC106457311</fullName>
    </submittedName>
</protein>